<keyword evidence="1" id="KW-0224">Dipeptidase</keyword>
<dbReference type="Pfam" id="PF01244">
    <property type="entry name" value="Peptidase_M19"/>
    <property type="match status" value="2"/>
</dbReference>
<dbReference type="EMBL" id="WJQU01001772">
    <property type="protein sequence ID" value="KAJ6633730.1"/>
    <property type="molecule type" value="Genomic_DNA"/>
</dbReference>
<sequence>HINHIRNVIGPDHIGLGGDYDGVSSQPAGLEDVSKYPDLFDLLAEDGHGYEPWNREDLRKLAGLNLIRVYKEVENVRDQLLNGTVINDRSISRSDLIATNITMTCRTNMGSAHINHIRNVIGPDHIGLGGDYDGVSSQPAGLEDVSKYPDLFDLLAEDGHGY</sequence>
<keyword evidence="1" id="KW-0645">Protease</keyword>
<feature type="non-terminal residue" evidence="2">
    <location>
        <position position="162"/>
    </location>
</feature>
<comment type="cofactor">
    <cofactor evidence="1">
        <name>Zn(2+)</name>
        <dbReference type="ChEBI" id="CHEBI:29105"/>
    </cofactor>
</comment>
<comment type="subcellular location">
    <subcellularLocation>
        <location evidence="1">Membrane</location>
        <topology evidence="1">Lipid-anchor</topology>
        <topology evidence="1">GPI-anchor</topology>
    </subcellularLocation>
</comment>
<keyword evidence="1" id="KW-0325">Glycoprotein</keyword>
<accession>A0A9Q0RVQ4</accession>
<dbReference type="GO" id="GO:0046872">
    <property type="term" value="F:metal ion binding"/>
    <property type="evidence" value="ECO:0007669"/>
    <property type="project" value="UniProtKB-UniRule"/>
</dbReference>
<keyword evidence="1" id="KW-0336">GPI-anchor</keyword>
<comment type="catalytic activity">
    <reaction evidence="1">
        <text>an L-aminoacyl-L-amino acid + H2O = 2 an L-alpha-amino acid</text>
        <dbReference type="Rhea" id="RHEA:48940"/>
        <dbReference type="ChEBI" id="CHEBI:15377"/>
        <dbReference type="ChEBI" id="CHEBI:59869"/>
        <dbReference type="ChEBI" id="CHEBI:77460"/>
        <dbReference type="EC" id="3.4.13.19"/>
    </reaction>
</comment>
<dbReference type="SUPFAM" id="SSF51556">
    <property type="entry name" value="Metallo-dependent hydrolases"/>
    <property type="match status" value="2"/>
</dbReference>
<reference evidence="2" key="1">
    <citation type="submission" date="2022-07" db="EMBL/GenBank/DDBJ databases">
        <authorList>
            <person name="Trinca V."/>
            <person name="Uliana J.V.C."/>
            <person name="Torres T.T."/>
            <person name="Ward R.J."/>
            <person name="Monesi N."/>
        </authorList>
    </citation>
    <scope>NUCLEOTIDE SEQUENCE</scope>
    <source>
        <strain evidence="2">HSMRA1968</strain>
        <tissue evidence="2">Whole embryos</tissue>
    </source>
</reference>
<feature type="non-terminal residue" evidence="2">
    <location>
        <position position="1"/>
    </location>
</feature>
<keyword evidence="1" id="KW-0862">Zinc</keyword>
<organism evidence="2 3">
    <name type="scientific">Pseudolycoriella hygida</name>
    <dbReference type="NCBI Taxonomy" id="35572"/>
    <lineage>
        <taxon>Eukaryota</taxon>
        <taxon>Metazoa</taxon>
        <taxon>Ecdysozoa</taxon>
        <taxon>Arthropoda</taxon>
        <taxon>Hexapoda</taxon>
        <taxon>Insecta</taxon>
        <taxon>Pterygota</taxon>
        <taxon>Neoptera</taxon>
        <taxon>Endopterygota</taxon>
        <taxon>Diptera</taxon>
        <taxon>Nematocera</taxon>
        <taxon>Sciaroidea</taxon>
        <taxon>Sciaridae</taxon>
        <taxon>Pseudolycoriella</taxon>
    </lineage>
</organism>
<keyword evidence="3" id="KW-1185">Reference proteome</keyword>
<keyword evidence="1" id="KW-0472">Membrane</keyword>
<dbReference type="AlphaFoldDB" id="A0A9Q0RVQ4"/>
<keyword evidence="1" id="KW-0482">Metalloprotease</keyword>
<dbReference type="PROSITE" id="PS51365">
    <property type="entry name" value="RENAL_DIPEPTIDASE_2"/>
    <property type="match status" value="2"/>
</dbReference>
<dbReference type="GO" id="GO:0006508">
    <property type="term" value="P:proteolysis"/>
    <property type="evidence" value="ECO:0007669"/>
    <property type="project" value="UniProtKB-KW"/>
</dbReference>
<evidence type="ECO:0000313" key="3">
    <source>
        <dbReference type="Proteomes" id="UP001151699"/>
    </source>
</evidence>
<comment type="similarity">
    <text evidence="1">Belongs to the metallo-dependent hydrolases superfamily. Peptidase M19 family.</text>
</comment>
<dbReference type="GO" id="GO:0098552">
    <property type="term" value="C:side of membrane"/>
    <property type="evidence" value="ECO:0007669"/>
    <property type="project" value="UniProtKB-KW"/>
</dbReference>
<dbReference type="InterPro" id="IPR032466">
    <property type="entry name" value="Metal_Hydrolase"/>
</dbReference>
<keyword evidence="1" id="KW-0378">Hydrolase</keyword>
<dbReference type="Proteomes" id="UP001151699">
    <property type="component" value="Unassembled WGS sequence"/>
</dbReference>
<keyword evidence="1" id="KW-0449">Lipoprotein</keyword>
<keyword evidence="1" id="KW-1015">Disulfide bond</keyword>
<evidence type="ECO:0000313" key="2">
    <source>
        <dbReference type="EMBL" id="KAJ6633730.1"/>
    </source>
</evidence>
<comment type="subunit">
    <text evidence="1">Homodimer; disulfide-linked.</text>
</comment>
<dbReference type="Gene3D" id="3.20.20.140">
    <property type="entry name" value="Metal-dependent hydrolases"/>
    <property type="match status" value="2"/>
</dbReference>
<dbReference type="OrthoDB" id="445695at2759"/>
<evidence type="ECO:0000256" key="1">
    <source>
        <dbReference type="RuleBase" id="RU341113"/>
    </source>
</evidence>
<dbReference type="GO" id="GO:0070573">
    <property type="term" value="F:metallodipeptidase activity"/>
    <property type="evidence" value="ECO:0007669"/>
    <property type="project" value="InterPro"/>
</dbReference>
<gene>
    <name evidence="2" type="primary">Dpep2_2</name>
    <name evidence="2" type="ORF">Bhyg_16475</name>
</gene>
<name>A0A9Q0RVQ4_9DIPT</name>
<protein>
    <recommendedName>
        <fullName evidence="1">Dipeptidase</fullName>
        <ecNumber evidence="1">3.4.13.19</ecNumber>
    </recommendedName>
</protein>
<dbReference type="PANTHER" id="PTHR10443:SF45">
    <property type="entry name" value="DIPEPTIDASE"/>
    <property type="match status" value="1"/>
</dbReference>
<dbReference type="EC" id="3.4.13.19" evidence="1"/>
<proteinExistence type="inferred from homology"/>
<keyword evidence="1" id="KW-0479">Metal-binding</keyword>
<dbReference type="PANTHER" id="PTHR10443">
    <property type="entry name" value="MICROSOMAL DIPEPTIDASE"/>
    <property type="match status" value="1"/>
</dbReference>
<dbReference type="InterPro" id="IPR008257">
    <property type="entry name" value="Pept_M19"/>
</dbReference>
<comment type="caution">
    <text evidence="2">The sequence shown here is derived from an EMBL/GenBank/DDBJ whole genome shotgun (WGS) entry which is preliminary data.</text>
</comment>